<feature type="region of interest" description="Disordered" evidence="1">
    <location>
        <begin position="587"/>
        <end position="668"/>
    </location>
</feature>
<feature type="compositionally biased region" description="Basic and acidic residues" evidence="1">
    <location>
        <begin position="621"/>
        <end position="631"/>
    </location>
</feature>
<feature type="region of interest" description="Disordered" evidence="1">
    <location>
        <begin position="704"/>
        <end position="807"/>
    </location>
</feature>
<feature type="compositionally biased region" description="Basic and acidic residues" evidence="1">
    <location>
        <begin position="1"/>
        <end position="10"/>
    </location>
</feature>
<proteinExistence type="predicted"/>
<name>A0A165VM52_9AGAM</name>
<reference evidence="2 3" key="1">
    <citation type="journal article" date="2016" name="Mol. Biol. Evol.">
        <title>Comparative Genomics of Early-Diverging Mushroom-Forming Fungi Provides Insights into the Origins of Lignocellulose Decay Capabilities.</title>
        <authorList>
            <person name="Nagy L.G."/>
            <person name="Riley R."/>
            <person name="Tritt A."/>
            <person name="Adam C."/>
            <person name="Daum C."/>
            <person name="Floudas D."/>
            <person name="Sun H."/>
            <person name="Yadav J.S."/>
            <person name="Pangilinan J."/>
            <person name="Larsson K.H."/>
            <person name="Matsuura K."/>
            <person name="Barry K."/>
            <person name="Labutti K."/>
            <person name="Kuo R."/>
            <person name="Ohm R.A."/>
            <person name="Bhattacharya S.S."/>
            <person name="Shirouzu T."/>
            <person name="Yoshinaga Y."/>
            <person name="Martin F.M."/>
            <person name="Grigoriev I.V."/>
            <person name="Hibbett D.S."/>
        </authorList>
    </citation>
    <scope>NUCLEOTIDE SEQUENCE [LARGE SCALE GENOMIC DNA]</scope>
    <source>
        <strain evidence="2 3">HHB14362 ss-1</strain>
    </source>
</reference>
<gene>
    <name evidence="2" type="ORF">NEOLEDRAFT_1238611</name>
</gene>
<feature type="compositionally biased region" description="Basic and acidic residues" evidence="1">
    <location>
        <begin position="473"/>
        <end position="483"/>
    </location>
</feature>
<feature type="region of interest" description="Disordered" evidence="1">
    <location>
        <begin position="288"/>
        <end position="313"/>
    </location>
</feature>
<accession>A0A165VM52</accession>
<evidence type="ECO:0000313" key="2">
    <source>
        <dbReference type="EMBL" id="KZT29877.1"/>
    </source>
</evidence>
<feature type="compositionally biased region" description="Low complexity" evidence="1">
    <location>
        <begin position="123"/>
        <end position="135"/>
    </location>
</feature>
<organism evidence="2 3">
    <name type="scientific">Neolentinus lepideus HHB14362 ss-1</name>
    <dbReference type="NCBI Taxonomy" id="1314782"/>
    <lineage>
        <taxon>Eukaryota</taxon>
        <taxon>Fungi</taxon>
        <taxon>Dikarya</taxon>
        <taxon>Basidiomycota</taxon>
        <taxon>Agaricomycotina</taxon>
        <taxon>Agaricomycetes</taxon>
        <taxon>Gloeophyllales</taxon>
        <taxon>Gloeophyllaceae</taxon>
        <taxon>Neolentinus</taxon>
    </lineage>
</organism>
<keyword evidence="3" id="KW-1185">Reference proteome</keyword>
<dbReference type="Proteomes" id="UP000076761">
    <property type="component" value="Unassembled WGS sequence"/>
</dbReference>
<feature type="compositionally biased region" description="Polar residues" evidence="1">
    <location>
        <begin position="745"/>
        <end position="759"/>
    </location>
</feature>
<dbReference type="InParanoid" id="A0A165VM52"/>
<feature type="compositionally biased region" description="Polar residues" evidence="1">
    <location>
        <begin position="486"/>
        <end position="499"/>
    </location>
</feature>
<feature type="region of interest" description="Disordered" evidence="1">
    <location>
        <begin position="471"/>
        <end position="511"/>
    </location>
</feature>
<feature type="compositionally biased region" description="Polar residues" evidence="1">
    <location>
        <begin position="649"/>
        <end position="668"/>
    </location>
</feature>
<feature type="region of interest" description="Disordered" evidence="1">
    <location>
        <begin position="88"/>
        <end position="154"/>
    </location>
</feature>
<evidence type="ECO:0000313" key="3">
    <source>
        <dbReference type="Proteomes" id="UP000076761"/>
    </source>
</evidence>
<evidence type="ECO:0000256" key="1">
    <source>
        <dbReference type="SAM" id="MobiDB-lite"/>
    </source>
</evidence>
<feature type="region of interest" description="Disordered" evidence="1">
    <location>
        <begin position="172"/>
        <end position="191"/>
    </location>
</feature>
<feature type="region of interest" description="Disordered" evidence="1">
    <location>
        <begin position="1"/>
        <end position="76"/>
    </location>
</feature>
<protein>
    <submittedName>
        <fullName evidence="2">Uncharacterized protein</fullName>
    </submittedName>
</protein>
<feature type="compositionally biased region" description="Polar residues" evidence="1">
    <location>
        <begin position="722"/>
        <end position="738"/>
    </location>
</feature>
<feature type="compositionally biased region" description="Polar residues" evidence="1">
    <location>
        <begin position="904"/>
        <end position="921"/>
    </location>
</feature>
<dbReference type="STRING" id="1314782.A0A165VM52"/>
<dbReference type="OrthoDB" id="3261862at2759"/>
<dbReference type="EMBL" id="KV425553">
    <property type="protein sequence ID" value="KZT29877.1"/>
    <property type="molecule type" value="Genomic_DNA"/>
</dbReference>
<feature type="region of interest" description="Disordered" evidence="1">
    <location>
        <begin position="904"/>
        <end position="944"/>
    </location>
</feature>
<feature type="compositionally biased region" description="Polar residues" evidence="1">
    <location>
        <begin position="172"/>
        <end position="187"/>
    </location>
</feature>
<sequence>MASDRTHSAEAGEFPDGAVEAITPPSGTSLVRRSRTRTRSRTVTQPPPSQRRGKSAGPSTSRSKNFWDADVPLPGRVGALSVTTMVGSVGERTRTPTSAFQVTPTDATPRKRCQSLSRKLASKPDSSSGSSSQPSPSTPIPIPGTSPMVSSASKGDIRNSIISQHSTASSSVYPASTISRSGSMSTTRFFSDDDDVLDSRLREFSSSFDVDDVSERLRLLVTNSYFLPPAHSKPALSRLAVSVPKTPTKTTSPGFLDIFRLGKSKSKLTTPENEPDLPVAPVLRTTSDSTTASGWFPPQGYSRSAPPTPTPHEYIRQTRESNRAPRVVVVRERMDNLALAAKEAEEVLNTRIDNNAAPSFIDDVVDPTDAVDVPHRDPTIAGLTVGDSMDAAELVDALVPPATSPGLWSLDSQEEKWRKAILHQAVGHSLNSSSMSSSAGVSVSPTSPVSPGWSNLTKSVKNKVGRPIIDQSLFERDEDERAKSLGPSTSESRPTTFRTGQAGRTFIGPPISSTSRVLLQAPGRIETSPLPPPPRRPLVNPIYSLSQVDLSAGAPEEAQDKARIVRKSMSSPVLGDMHEHGVNTRTFVLTPPPLVRPSRRAAVSPALPEDAENRGPSPQTDEARYSDEKPPSARYATPVDYDEMLPRPSVSTEGRPSMSEYSQLSPSPTASAFQDALFDARSSSSSIPRISIGSVEHNLYRDIPRHSESSTSRRPSPLRHQAITTRSPTYPMPTSSSRPYDYESSESIPTSASPTTTMQPILVPPPASPTFPDLVSPLPTTPPLPDFSTSPGTPPAPLPERRSKMPPGPLAVNIPSRRVEHPIHTAPVPASPIAFFDSIEEQSIVLDALDSSDEEEDNTAQLINDTQSAQIYMDTRTNASTSAFSISSSQPSISRHGNFSTPYLTPSQASVRSLPVSTTPSFDRERNKPVSNVPPRGTFFSGRKGKGVGPVSALDFENYDKRQSIGSESIASICKSDIKRPGTAGSGAASVESHASAGHRDASLEIFEGMLTKHLQTERDVMKRIANNVSSRQGRRRES</sequence>
<dbReference type="AlphaFoldDB" id="A0A165VM52"/>
<feature type="compositionally biased region" description="Polar residues" evidence="1">
    <location>
        <begin position="95"/>
        <end position="106"/>
    </location>
</feature>